<name>A0A0F9ERD5_9ZZZZ</name>
<gene>
    <name evidence="2" type="ORF">LCGC14_2121290</name>
</gene>
<feature type="compositionally biased region" description="Acidic residues" evidence="1">
    <location>
        <begin position="131"/>
        <end position="153"/>
    </location>
</feature>
<accession>A0A0F9ERD5</accession>
<organism evidence="2">
    <name type="scientific">marine sediment metagenome</name>
    <dbReference type="NCBI Taxonomy" id="412755"/>
    <lineage>
        <taxon>unclassified sequences</taxon>
        <taxon>metagenomes</taxon>
        <taxon>ecological metagenomes</taxon>
    </lineage>
</organism>
<sequence>MARRFVRGTASPYKRNSRRYPVIRVSCISILMLTGLARADSIKLSHGSTMSGDVVGVTFRVDKKDKVFARKDIASLRVASGSGIDRLTTADNETLKGRLVKVEFKTIAGVMGFQRSRIKAVVFTARPKDTDDAEPADDDTAGGDDADEEDESDTPASGGGDDGKDLVSQYAAHVAACLVTSWSVWSSQCQKCASSRLR</sequence>
<evidence type="ECO:0000256" key="1">
    <source>
        <dbReference type="SAM" id="MobiDB-lite"/>
    </source>
</evidence>
<dbReference type="AlphaFoldDB" id="A0A0F9ERD5"/>
<dbReference type="EMBL" id="LAZR01026420">
    <property type="protein sequence ID" value="KKL68806.1"/>
    <property type="molecule type" value="Genomic_DNA"/>
</dbReference>
<feature type="region of interest" description="Disordered" evidence="1">
    <location>
        <begin position="128"/>
        <end position="165"/>
    </location>
</feature>
<proteinExistence type="predicted"/>
<comment type="caution">
    <text evidence="2">The sequence shown here is derived from an EMBL/GenBank/DDBJ whole genome shotgun (WGS) entry which is preliminary data.</text>
</comment>
<protein>
    <submittedName>
        <fullName evidence="2">Uncharacterized protein</fullName>
    </submittedName>
</protein>
<evidence type="ECO:0000313" key="2">
    <source>
        <dbReference type="EMBL" id="KKL68806.1"/>
    </source>
</evidence>
<reference evidence="2" key="1">
    <citation type="journal article" date="2015" name="Nature">
        <title>Complex archaea that bridge the gap between prokaryotes and eukaryotes.</title>
        <authorList>
            <person name="Spang A."/>
            <person name="Saw J.H."/>
            <person name="Jorgensen S.L."/>
            <person name="Zaremba-Niedzwiedzka K."/>
            <person name="Martijn J."/>
            <person name="Lind A.E."/>
            <person name="van Eijk R."/>
            <person name="Schleper C."/>
            <person name="Guy L."/>
            <person name="Ettema T.J."/>
        </authorList>
    </citation>
    <scope>NUCLEOTIDE SEQUENCE</scope>
</reference>